<dbReference type="HAMAP" id="MF_00139">
    <property type="entry name" value="PurH"/>
    <property type="match status" value="1"/>
</dbReference>
<dbReference type="Proteomes" id="UP001321582">
    <property type="component" value="Chromosome"/>
</dbReference>
<dbReference type="Pfam" id="PF02142">
    <property type="entry name" value="MGS"/>
    <property type="match status" value="1"/>
</dbReference>
<dbReference type="PROSITE" id="PS51855">
    <property type="entry name" value="MGS"/>
    <property type="match status" value="1"/>
</dbReference>
<dbReference type="GO" id="GO:0005829">
    <property type="term" value="C:cytosol"/>
    <property type="evidence" value="ECO:0007669"/>
    <property type="project" value="TreeGrafter"/>
</dbReference>
<dbReference type="GO" id="GO:0003937">
    <property type="term" value="F:IMP cyclohydrolase activity"/>
    <property type="evidence" value="ECO:0007669"/>
    <property type="project" value="UniProtKB-UniRule"/>
</dbReference>
<evidence type="ECO:0000256" key="10">
    <source>
        <dbReference type="HAMAP-Rule" id="MF_00139"/>
    </source>
</evidence>
<evidence type="ECO:0000256" key="7">
    <source>
        <dbReference type="ARBA" id="ARBA00023268"/>
    </source>
</evidence>
<dbReference type="PANTHER" id="PTHR11692">
    <property type="entry name" value="BIFUNCTIONAL PURINE BIOSYNTHESIS PROTEIN PURH"/>
    <property type="match status" value="1"/>
</dbReference>
<evidence type="ECO:0000256" key="1">
    <source>
        <dbReference type="ARBA" id="ARBA00004844"/>
    </source>
</evidence>
<keyword evidence="7 10" id="KW-0511">Multifunctional enzyme</keyword>
<dbReference type="InterPro" id="IPR016193">
    <property type="entry name" value="Cytidine_deaminase-like"/>
</dbReference>
<evidence type="ECO:0000256" key="3">
    <source>
        <dbReference type="ARBA" id="ARBA00007667"/>
    </source>
</evidence>
<dbReference type="EC" id="3.5.4.10" evidence="10"/>
<dbReference type="GO" id="GO:0004643">
    <property type="term" value="F:phosphoribosylaminoimidazolecarboxamide formyltransferase activity"/>
    <property type="evidence" value="ECO:0007669"/>
    <property type="project" value="UniProtKB-UniRule"/>
</dbReference>
<comment type="pathway">
    <text evidence="2 10">Purine metabolism; IMP biosynthesis via de novo pathway; 5-formamido-1-(5-phospho-D-ribosyl)imidazole-4-carboxamide from 5-amino-1-(5-phospho-D-ribosyl)imidazole-4-carboxamide (10-formyl THF route): step 1/1.</text>
</comment>
<dbReference type="KEGG" id="haby:HLVA_11210"/>
<dbReference type="CDD" id="cd01421">
    <property type="entry name" value="IMPCH"/>
    <property type="match status" value="1"/>
</dbReference>
<evidence type="ECO:0000256" key="6">
    <source>
        <dbReference type="ARBA" id="ARBA00022801"/>
    </source>
</evidence>
<comment type="catalytic activity">
    <reaction evidence="8 10">
        <text>(6R)-10-formyltetrahydrofolate + 5-amino-1-(5-phospho-beta-D-ribosyl)imidazole-4-carboxamide = 5-formamido-1-(5-phospho-D-ribosyl)imidazole-4-carboxamide + (6S)-5,6,7,8-tetrahydrofolate</text>
        <dbReference type="Rhea" id="RHEA:22192"/>
        <dbReference type="ChEBI" id="CHEBI:57453"/>
        <dbReference type="ChEBI" id="CHEBI:58467"/>
        <dbReference type="ChEBI" id="CHEBI:58475"/>
        <dbReference type="ChEBI" id="CHEBI:195366"/>
        <dbReference type="EC" id="2.1.2.3"/>
    </reaction>
</comment>
<dbReference type="SMART" id="SM00798">
    <property type="entry name" value="AICARFT_IMPCHas"/>
    <property type="match status" value="1"/>
</dbReference>
<evidence type="ECO:0000256" key="4">
    <source>
        <dbReference type="ARBA" id="ARBA00022679"/>
    </source>
</evidence>
<sequence>MARKALISVSDKTGVVEFAKGLVKNGYEILSTGGTLKVLKENGIEVEQVSDYTGFPEMLDGRVKTLHPKIHAGLLSLRDNEEHQRIMKEHNMEYIDIVAVNLYPFKETISKENVTLEEAIENIDIGGPTMIRSAAKNYKFVTVIVDPKDYSNVIAELNENNSETTAKTRFELAKKVYKHTAIYDTMITNYLSGLEKEENYPEILENKYEKAYDLRYGENPHQSAVFYKELDIEEDCAATAEILHGKQLSFNNIIDVDAAIEIVKEFERPAVAILKHTNPCGAALADDIVTAFRDALASDPVSAFGSIIAVNRKVEADLANELNSFFNEIIIAPEYSEEALEILKKKKNRRLLKVKDLKRKSSTSKYDYKKVVGGLLVQERDLKDITIDDLKVVTEKQPTKEELEELMFAWKICAKVKSNAILLCKGTKTVGVGAGQMSRVDSSEIAVKKAGEKAAGSVLASDAFFPFRDGVDAAADAGIKAIIQPGGSIRDEEVIQAANEKGIVMVFTGMRHFRH</sequence>
<dbReference type="Gene3D" id="3.40.50.1380">
    <property type="entry name" value="Methylglyoxal synthase-like domain"/>
    <property type="match status" value="1"/>
</dbReference>
<dbReference type="FunFam" id="3.40.140.20:FF:000001">
    <property type="entry name" value="Bifunctional purine biosynthesis protein PurH"/>
    <property type="match status" value="1"/>
</dbReference>
<dbReference type="NCBIfam" id="NF002049">
    <property type="entry name" value="PRK00881.1"/>
    <property type="match status" value="1"/>
</dbReference>
<dbReference type="PANTHER" id="PTHR11692:SF0">
    <property type="entry name" value="BIFUNCTIONAL PURINE BIOSYNTHESIS PROTEIN ATIC"/>
    <property type="match status" value="1"/>
</dbReference>
<dbReference type="InterPro" id="IPR002695">
    <property type="entry name" value="PurH-like"/>
</dbReference>
<feature type="domain" description="MGS-like" evidence="11">
    <location>
        <begin position="1"/>
        <end position="145"/>
    </location>
</feature>
<dbReference type="Gene3D" id="3.40.140.20">
    <property type="match status" value="2"/>
</dbReference>
<dbReference type="EC" id="2.1.2.3" evidence="10"/>
<dbReference type="InterPro" id="IPR011607">
    <property type="entry name" value="MGS-like_dom"/>
</dbReference>
<comment type="domain">
    <text evidence="10">The IMP cyclohydrolase activity resides in the N-terminal region.</text>
</comment>
<reference evidence="12 13" key="1">
    <citation type="submission" date="2022-11" db="EMBL/GenBank/DDBJ databases">
        <title>Haliovirga abyssi gen. nov., sp. nov., a mesophilic fermentative bacterium isolated from the Iheya North hydrothermal field and the proposal of Haliovirgaceae fam. nov.</title>
        <authorList>
            <person name="Miyazaki U."/>
            <person name="Tame A."/>
            <person name="Miyazaki J."/>
            <person name="Takai K."/>
            <person name="Sawayama S."/>
            <person name="Kitajima M."/>
            <person name="Okamoto A."/>
            <person name="Nakagawa S."/>
        </authorList>
    </citation>
    <scope>NUCLEOTIDE SEQUENCE [LARGE SCALE GENOMIC DNA]</scope>
    <source>
        <strain evidence="12 13">IC12</strain>
    </source>
</reference>
<dbReference type="FunFam" id="3.40.140.20:FF:000002">
    <property type="entry name" value="Bifunctional purine biosynthesis protein PurH"/>
    <property type="match status" value="1"/>
</dbReference>
<dbReference type="SMART" id="SM00851">
    <property type="entry name" value="MGS"/>
    <property type="match status" value="1"/>
</dbReference>
<dbReference type="GO" id="GO:0006189">
    <property type="term" value="P:'de novo' IMP biosynthetic process"/>
    <property type="evidence" value="ECO:0007669"/>
    <property type="project" value="UniProtKB-UniRule"/>
</dbReference>
<dbReference type="AlphaFoldDB" id="A0AAU9DDY0"/>
<evidence type="ECO:0000256" key="5">
    <source>
        <dbReference type="ARBA" id="ARBA00022755"/>
    </source>
</evidence>
<accession>A0AAU9DDY0</accession>
<gene>
    <name evidence="10 12" type="primary">purH</name>
    <name evidence="12" type="ORF">HLVA_11210</name>
</gene>
<evidence type="ECO:0000256" key="8">
    <source>
        <dbReference type="ARBA" id="ARBA00050488"/>
    </source>
</evidence>
<evidence type="ECO:0000256" key="2">
    <source>
        <dbReference type="ARBA" id="ARBA00004954"/>
    </source>
</evidence>
<dbReference type="NCBIfam" id="TIGR00355">
    <property type="entry name" value="purH"/>
    <property type="match status" value="1"/>
</dbReference>
<proteinExistence type="inferred from homology"/>
<evidence type="ECO:0000256" key="9">
    <source>
        <dbReference type="ARBA" id="ARBA00050687"/>
    </source>
</evidence>
<evidence type="ECO:0000313" key="12">
    <source>
        <dbReference type="EMBL" id="BDU50552.1"/>
    </source>
</evidence>
<protein>
    <recommendedName>
        <fullName evidence="10">Bifunctional purine biosynthesis protein PurH</fullName>
    </recommendedName>
    <domain>
        <recommendedName>
            <fullName evidence="10">Phosphoribosylaminoimidazolecarboxamide formyltransferase</fullName>
            <ecNumber evidence="10">2.1.2.3</ecNumber>
        </recommendedName>
        <alternativeName>
            <fullName evidence="10">AICAR transformylase</fullName>
        </alternativeName>
    </domain>
    <domain>
        <recommendedName>
            <fullName evidence="10">IMP cyclohydrolase</fullName>
            <ecNumber evidence="10">3.5.4.10</ecNumber>
        </recommendedName>
        <alternativeName>
            <fullName evidence="10">ATIC</fullName>
        </alternativeName>
        <alternativeName>
            <fullName evidence="10">IMP synthase</fullName>
        </alternativeName>
        <alternativeName>
            <fullName evidence="10">Inosinicase</fullName>
        </alternativeName>
    </domain>
</protein>
<name>A0AAU9DDY0_9FUSO</name>
<comment type="catalytic activity">
    <reaction evidence="9 10">
        <text>IMP + H2O = 5-formamido-1-(5-phospho-D-ribosyl)imidazole-4-carboxamide</text>
        <dbReference type="Rhea" id="RHEA:18445"/>
        <dbReference type="ChEBI" id="CHEBI:15377"/>
        <dbReference type="ChEBI" id="CHEBI:58053"/>
        <dbReference type="ChEBI" id="CHEBI:58467"/>
        <dbReference type="EC" id="3.5.4.10"/>
    </reaction>
</comment>
<dbReference type="PIRSF" id="PIRSF000414">
    <property type="entry name" value="AICARFT_IMPCHas"/>
    <property type="match status" value="1"/>
</dbReference>
<keyword evidence="5 10" id="KW-0658">Purine biosynthesis</keyword>
<dbReference type="InterPro" id="IPR024051">
    <property type="entry name" value="AICAR_Tfase_dup_dom_sf"/>
</dbReference>
<keyword evidence="4 10" id="KW-0808">Transferase</keyword>
<evidence type="ECO:0000259" key="11">
    <source>
        <dbReference type="PROSITE" id="PS51855"/>
    </source>
</evidence>
<keyword evidence="13" id="KW-1185">Reference proteome</keyword>
<dbReference type="RefSeq" id="WP_307903417.1">
    <property type="nucleotide sequence ID" value="NZ_AP027059.1"/>
</dbReference>
<organism evidence="12 13">
    <name type="scientific">Haliovirga abyssi</name>
    <dbReference type="NCBI Taxonomy" id="2996794"/>
    <lineage>
        <taxon>Bacteria</taxon>
        <taxon>Fusobacteriati</taxon>
        <taxon>Fusobacteriota</taxon>
        <taxon>Fusobacteriia</taxon>
        <taxon>Fusobacteriales</taxon>
        <taxon>Haliovirgaceae</taxon>
        <taxon>Haliovirga</taxon>
    </lineage>
</organism>
<dbReference type="SUPFAM" id="SSF52335">
    <property type="entry name" value="Methylglyoxal synthase-like"/>
    <property type="match status" value="1"/>
</dbReference>
<comment type="similarity">
    <text evidence="3 10">Belongs to the PurH family.</text>
</comment>
<dbReference type="EMBL" id="AP027059">
    <property type="protein sequence ID" value="BDU50552.1"/>
    <property type="molecule type" value="Genomic_DNA"/>
</dbReference>
<keyword evidence="6 10" id="KW-0378">Hydrolase</keyword>
<dbReference type="Pfam" id="PF01808">
    <property type="entry name" value="AICARFT_IMPCHas"/>
    <property type="match status" value="1"/>
</dbReference>
<dbReference type="SUPFAM" id="SSF53927">
    <property type="entry name" value="Cytidine deaminase-like"/>
    <property type="match status" value="1"/>
</dbReference>
<dbReference type="FunFam" id="3.40.50.1380:FF:000001">
    <property type="entry name" value="Bifunctional purine biosynthesis protein PurH"/>
    <property type="match status" value="1"/>
</dbReference>
<evidence type="ECO:0000313" key="13">
    <source>
        <dbReference type="Proteomes" id="UP001321582"/>
    </source>
</evidence>
<dbReference type="InterPro" id="IPR036914">
    <property type="entry name" value="MGS-like_dom_sf"/>
</dbReference>
<comment type="pathway">
    <text evidence="1 10">Purine metabolism; IMP biosynthesis via de novo pathway; IMP from 5-formamido-1-(5-phospho-D-ribosyl)imidazole-4-carboxamide: step 1/1.</text>
</comment>